<dbReference type="PANTHER" id="PTHR41795">
    <property type="entry name" value="EXOPOLYSACCHARIDE SYNTHESIS PROTEIN"/>
    <property type="match status" value="1"/>
</dbReference>
<proteinExistence type="predicted"/>
<feature type="transmembrane region" description="Helical" evidence="1">
    <location>
        <begin position="67"/>
        <end position="90"/>
    </location>
</feature>
<evidence type="ECO:0000313" key="3">
    <source>
        <dbReference type="Proteomes" id="UP000307378"/>
    </source>
</evidence>
<dbReference type="AlphaFoldDB" id="A0A4S8Q2S6"/>
<evidence type="ECO:0000313" key="2">
    <source>
        <dbReference type="EMBL" id="THV34444.1"/>
    </source>
</evidence>
<dbReference type="PIRSF" id="PIRSF033239">
    <property type="entry name" value="ExoD"/>
    <property type="match status" value="1"/>
</dbReference>
<feature type="transmembrane region" description="Helical" evidence="1">
    <location>
        <begin position="42"/>
        <end position="61"/>
    </location>
</feature>
<keyword evidence="1" id="KW-0472">Membrane</keyword>
<reference evidence="2 3" key="1">
    <citation type="submission" date="2019-04" db="EMBL/GenBank/DDBJ databases">
        <title>genome sequence of strain W3.</title>
        <authorList>
            <person name="Gao J."/>
            <person name="Sun J."/>
        </authorList>
    </citation>
    <scope>NUCLEOTIDE SEQUENCE [LARGE SCALE GENOMIC DNA]</scope>
    <source>
        <strain evidence="2 3">W3</strain>
    </source>
</reference>
<sequence>MTNAAPQVDPAMEGGVASRRLARLRAQALEAGSVTLDGLMSAMGRSSIAFAILILSLPALTPIPGPFGMVFGTCLAIVSLQIIAGFRRIWLPSFLGRRQVSGGTIDLMVRYTAPLVARVETLLRKNRMRRFAGPRAQAFLGIPVLLLAIAVALPIPFGNMLPVAALVMIALGLMERDGLVAILGVAMGVFALGATGGLVYAAAWGIGTLAGS</sequence>
<accession>A0A4S8Q2S6</accession>
<dbReference type="Pfam" id="PF06055">
    <property type="entry name" value="ExoD"/>
    <property type="match status" value="1"/>
</dbReference>
<dbReference type="EMBL" id="STGU01000008">
    <property type="protein sequence ID" value="THV34444.1"/>
    <property type="molecule type" value="Genomic_DNA"/>
</dbReference>
<keyword evidence="1" id="KW-1133">Transmembrane helix</keyword>
<comment type="caution">
    <text evidence="2">The sequence shown here is derived from an EMBL/GenBank/DDBJ whole genome shotgun (WGS) entry which is preliminary data.</text>
</comment>
<feature type="transmembrane region" description="Helical" evidence="1">
    <location>
        <begin position="181"/>
        <end position="206"/>
    </location>
</feature>
<dbReference type="PANTHER" id="PTHR41795:SF1">
    <property type="entry name" value="EXOPOLYSACCHARIDE SYNTHESIS PROTEIN"/>
    <property type="match status" value="1"/>
</dbReference>
<feature type="transmembrane region" description="Helical" evidence="1">
    <location>
        <begin position="132"/>
        <end position="151"/>
    </location>
</feature>
<evidence type="ECO:0000256" key="1">
    <source>
        <dbReference type="SAM" id="Phobius"/>
    </source>
</evidence>
<dbReference type="InterPro" id="IPR010331">
    <property type="entry name" value="ExoD"/>
</dbReference>
<name>A0A4S8Q2S6_9HYPH</name>
<gene>
    <name evidence="2" type="ORF">FAA86_15190</name>
</gene>
<protein>
    <submittedName>
        <fullName evidence="2">Exopolysaccharide biosynthesis protein</fullName>
    </submittedName>
</protein>
<keyword evidence="1" id="KW-0812">Transmembrane</keyword>
<dbReference type="RefSeq" id="WP_136541926.1">
    <property type="nucleotide sequence ID" value="NZ_STGU01000008.1"/>
</dbReference>
<dbReference type="Proteomes" id="UP000307378">
    <property type="component" value="Unassembled WGS sequence"/>
</dbReference>
<organism evidence="2 3">
    <name type="scientific">Rhizobium rosettiformans W3</name>
    <dbReference type="NCBI Taxonomy" id="538378"/>
    <lineage>
        <taxon>Bacteria</taxon>
        <taxon>Pseudomonadati</taxon>
        <taxon>Pseudomonadota</taxon>
        <taxon>Alphaproteobacteria</taxon>
        <taxon>Hyphomicrobiales</taxon>
        <taxon>Rhizobiaceae</taxon>
        <taxon>Rhizobium/Agrobacterium group</taxon>
        <taxon>Rhizobium</taxon>
    </lineage>
</organism>